<reference evidence="4" key="1">
    <citation type="journal article" date="2019" name="Int. J. Syst. Evol. Microbiol.">
        <title>The Global Catalogue of Microorganisms (GCM) 10K type strain sequencing project: providing services to taxonomists for standard genome sequencing and annotation.</title>
        <authorList>
            <consortium name="The Broad Institute Genomics Platform"/>
            <consortium name="The Broad Institute Genome Sequencing Center for Infectious Disease"/>
            <person name="Wu L."/>
            <person name="Ma J."/>
        </authorList>
    </citation>
    <scope>NUCLEOTIDE SEQUENCE [LARGE SCALE GENOMIC DNA]</scope>
    <source>
        <strain evidence="4">NBRC 108894</strain>
    </source>
</reference>
<dbReference type="InterPro" id="IPR050887">
    <property type="entry name" value="Beta-mannosidase_GH2"/>
</dbReference>
<feature type="region of interest" description="Disordered" evidence="2">
    <location>
        <begin position="148"/>
        <end position="233"/>
    </location>
</feature>
<evidence type="ECO:0000256" key="2">
    <source>
        <dbReference type="SAM" id="MobiDB-lite"/>
    </source>
</evidence>
<dbReference type="InterPro" id="IPR017853">
    <property type="entry name" value="GH"/>
</dbReference>
<keyword evidence="1" id="KW-0326">Glycosidase</keyword>
<dbReference type="Proteomes" id="UP001157034">
    <property type="component" value="Unassembled WGS sequence"/>
</dbReference>
<keyword evidence="4" id="KW-1185">Reference proteome</keyword>
<dbReference type="PANTHER" id="PTHR43730:SF1">
    <property type="entry name" value="BETA-MANNOSIDASE"/>
    <property type="match status" value="1"/>
</dbReference>
<dbReference type="SUPFAM" id="SSF51445">
    <property type="entry name" value="(Trans)glycosidases"/>
    <property type="match status" value="1"/>
</dbReference>
<evidence type="ECO:0000256" key="1">
    <source>
        <dbReference type="ARBA" id="ARBA00023295"/>
    </source>
</evidence>
<protein>
    <recommendedName>
        <fullName evidence="5">Glycoside hydrolase family 2 catalytic domain-containing protein</fullName>
    </recommendedName>
</protein>
<dbReference type="EMBL" id="BSVB01000001">
    <property type="protein sequence ID" value="GMA94725.1"/>
    <property type="molecule type" value="Genomic_DNA"/>
</dbReference>
<comment type="caution">
    <text evidence="3">The sequence shown here is derived from an EMBL/GenBank/DDBJ whole genome shotgun (WGS) entry which is preliminary data.</text>
</comment>
<evidence type="ECO:0000313" key="4">
    <source>
        <dbReference type="Proteomes" id="UP001157034"/>
    </source>
</evidence>
<organism evidence="3 4">
    <name type="scientific">Pseudolysinimonas kribbensis</name>
    <dbReference type="NCBI Taxonomy" id="433641"/>
    <lineage>
        <taxon>Bacteria</taxon>
        <taxon>Bacillati</taxon>
        <taxon>Actinomycetota</taxon>
        <taxon>Actinomycetes</taxon>
        <taxon>Micrococcales</taxon>
        <taxon>Microbacteriaceae</taxon>
        <taxon>Pseudolysinimonas</taxon>
    </lineage>
</organism>
<keyword evidence="1" id="KW-0378">Hydrolase</keyword>
<evidence type="ECO:0008006" key="5">
    <source>
        <dbReference type="Google" id="ProtNLM"/>
    </source>
</evidence>
<proteinExistence type="predicted"/>
<dbReference type="PANTHER" id="PTHR43730">
    <property type="entry name" value="BETA-MANNOSIDASE"/>
    <property type="match status" value="1"/>
</dbReference>
<feature type="compositionally biased region" description="Low complexity" evidence="2">
    <location>
        <begin position="148"/>
        <end position="188"/>
    </location>
</feature>
<gene>
    <name evidence="3" type="ORF">GCM10025881_15490</name>
</gene>
<accession>A0ABQ6K277</accession>
<sequence>MKGVNWIPDDAFPSRIERHRLATRLDQAVDANVNLLRVWGGGLFESDDFYDLADERGLLIWQDFLLACAAYSEEEPLRSEIEAEARENVARIGSHPALVVLNGNNENLWGHEAWGWKPRLEGRSWGAFYYHELFPAIANELAPHVGYTPGARSRRTTSTTPTTPSTARCTSGTSGTRRTIRTTATTGRDSYRSSDGRGRRRGRLSSPGFPTTRSHPSRPECSCTRKPRTATSN</sequence>
<name>A0ABQ6K277_9MICO</name>
<evidence type="ECO:0000313" key="3">
    <source>
        <dbReference type="EMBL" id="GMA94725.1"/>
    </source>
</evidence>
<dbReference type="Gene3D" id="3.20.20.80">
    <property type="entry name" value="Glycosidases"/>
    <property type="match status" value="1"/>
</dbReference>